<dbReference type="OMA" id="EENTHTW"/>
<protein>
    <recommendedName>
        <fullName evidence="1">RNase H type-1 domain-containing protein</fullName>
    </recommendedName>
</protein>
<evidence type="ECO:0000259" key="1">
    <source>
        <dbReference type="Pfam" id="PF13456"/>
    </source>
</evidence>
<dbReference type="PaxDb" id="4097-A0A1S3YTG3"/>
<sequence length="316" mass="36168">MALLAKQAWRVLSYPDSLLARVLKRKYFPHSTFLDVFTPSTGSWSWRSILWGRDLLVTGLRWRISDGKNINVWIDPWIPRNNGFTPKSIQMQNNLDFKVADLIDEDTHTWKLHKISTTFEPEDVDAILFIPISIIGLNDRLLWHHSKSGNYEVKSGNYLAKGLTELLYLSVNIMWQIWKGRNSWCFNQEMLEPTDIVSKTPFEYEEYKDILTSCLATRHSTRNEFVPKLTNFQDDVLLFTDAGLRCDDRHASIGVAALNSLGKLLHAHGSPIQYVGKTMTAEAVAIRKALECAITLGWKSVKILSDAKNVVDMIQK</sequence>
<dbReference type="OrthoDB" id="1298940at2759"/>
<dbReference type="CDD" id="cd06222">
    <property type="entry name" value="RNase_H_like"/>
    <property type="match status" value="1"/>
</dbReference>
<dbReference type="PANTHER" id="PTHR47074">
    <property type="entry name" value="BNAC02G40300D PROTEIN"/>
    <property type="match status" value="1"/>
</dbReference>
<dbReference type="GO" id="GO:0003676">
    <property type="term" value="F:nucleic acid binding"/>
    <property type="evidence" value="ECO:0007669"/>
    <property type="project" value="InterPro"/>
</dbReference>
<dbReference type="AlphaFoldDB" id="A0A1S3YTG3"/>
<evidence type="ECO:0000313" key="2">
    <source>
        <dbReference type="RefSeq" id="XP_016455260.1"/>
    </source>
</evidence>
<accession>A0A1S3YTG3</accession>
<dbReference type="GO" id="GO:0004523">
    <property type="term" value="F:RNA-DNA hybrid ribonuclease activity"/>
    <property type="evidence" value="ECO:0007669"/>
    <property type="project" value="InterPro"/>
</dbReference>
<name>A0A1S3YTG3_TOBAC</name>
<gene>
    <name evidence="2" type="primary">LOC107779354</name>
</gene>
<dbReference type="InterPro" id="IPR002156">
    <property type="entry name" value="RNaseH_domain"/>
</dbReference>
<dbReference type="Gene3D" id="3.30.420.10">
    <property type="entry name" value="Ribonuclease H-like superfamily/Ribonuclease H"/>
    <property type="match status" value="1"/>
</dbReference>
<dbReference type="InterPro" id="IPR044730">
    <property type="entry name" value="RNase_H-like_dom_plant"/>
</dbReference>
<reference evidence="2" key="1">
    <citation type="submission" date="2025-08" db="UniProtKB">
        <authorList>
            <consortium name="RefSeq"/>
        </authorList>
    </citation>
    <scope>IDENTIFICATION</scope>
</reference>
<dbReference type="InterPro" id="IPR052929">
    <property type="entry name" value="RNase_H-like_EbsB-rel"/>
</dbReference>
<organism evidence="2">
    <name type="scientific">Nicotiana tabacum</name>
    <name type="common">Common tobacco</name>
    <dbReference type="NCBI Taxonomy" id="4097"/>
    <lineage>
        <taxon>Eukaryota</taxon>
        <taxon>Viridiplantae</taxon>
        <taxon>Streptophyta</taxon>
        <taxon>Embryophyta</taxon>
        <taxon>Tracheophyta</taxon>
        <taxon>Spermatophyta</taxon>
        <taxon>Magnoliopsida</taxon>
        <taxon>eudicotyledons</taxon>
        <taxon>Gunneridae</taxon>
        <taxon>Pentapetalae</taxon>
        <taxon>asterids</taxon>
        <taxon>lamiids</taxon>
        <taxon>Solanales</taxon>
        <taxon>Solanaceae</taxon>
        <taxon>Nicotianoideae</taxon>
        <taxon>Nicotianeae</taxon>
        <taxon>Nicotiana</taxon>
    </lineage>
</organism>
<dbReference type="InterPro" id="IPR036397">
    <property type="entry name" value="RNaseH_sf"/>
</dbReference>
<dbReference type="InterPro" id="IPR012337">
    <property type="entry name" value="RNaseH-like_sf"/>
</dbReference>
<feature type="domain" description="RNase H type-1" evidence="1">
    <location>
        <begin position="240"/>
        <end position="315"/>
    </location>
</feature>
<dbReference type="Pfam" id="PF13456">
    <property type="entry name" value="RVT_3"/>
    <property type="match status" value="1"/>
</dbReference>
<proteinExistence type="predicted"/>
<dbReference type="SUPFAM" id="SSF53098">
    <property type="entry name" value="Ribonuclease H-like"/>
    <property type="match status" value="1"/>
</dbReference>
<dbReference type="RefSeq" id="XP_016455260.1">
    <property type="nucleotide sequence ID" value="XM_016599774.1"/>
</dbReference>
<dbReference type="KEGG" id="nta:107779354"/>
<dbReference type="PANTHER" id="PTHR47074:SF48">
    <property type="entry name" value="POLYNUCLEOTIDYL TRANSFERASE, RIBONUCLEASE H-LIKE SUPERFAMILY PROTEIN"/>
    <property type="match status" value="1"/>
</dbReference>